<sequence>MNGNNPYAGAPGVTDAGSPAAVDLSPDQEKQLRRAVAGIVSRTESYLPDSYAVGSELSVGADGPQATVAVNPPAGHPVSAGFTPDPEDLDAGIAESDTDEVARGLAASAAVQVMDAVGDITPTAK</sequence>
<dbReference type="AlphaFoldDB" id="A0A0N0BSF8"/>
<accession>A0A0N0BSF8</accession>
<evidence type="ECO:0000313" key="3">
    <source>
        <dbReference type="Proteomes" id="UP000037747"/>
    </source>
</evidence>
<dbReference type="Pfam" id="PF19128">
    <property type="entry name" value="DUF5811"/>
    <property type="match status" value="1"/>
</dbReference>
<comment type="caution">
    <text evidence="2">The sequence shown here is derived from an EMBL/GenBank/DDBJ whole genome shotgun (WGS) entry which is preliminary data.</text>
</comment>
<name>A0A0N0BSF8_9EURY</name>
<dbReference type="Proteomes" id="UP000037747">
    <property type="component" value="Unassembled WGS sequence"/>
</dbReference>
<proteinExistence type="predicted"/>
<dbReference type="GeneID" id="55595467"/>
<dbReference type="STRING" id="1765655.AMR74_05075"/>
<evidence type="ECO:0000256" key="1">
    <source>
        <dbReference type="SAM" id="MobiDB-lite"/>
    </source>
</evidence>
<dbReference type="EMBL" id="LIST01000001">
    <property type="protein sequence ID" value="KOX98266.1"/>
    <property type="molecule type" value="Genomic_DNA"/>
</dbReference>
<dbReference type="RefSeq" id="WP_053770950.1">
    <property type="nucleotide sequence ID" value="NZ_LIST01000001.1"/>
</dbReference>
<reference evidence="2 3" key="1">
    <citation type="submission" date="2015-08" db="EMBL/GenBank/DDBJ databases">
        <title>Genomes of Isolates from Cabo Rojo, PR.</title>
        <authorList>
            <person name="Sanchez-Nieves R.L."/>
            <person name="Montalvo-Rodriguez R."/>
        </authorList>
    </citation>
    <scope>NUCLEOTIDE SEQUENCE [LARGE SCALE GENOMIC DNA]</scope>
    <source>
        <strain evidence="2 3">5</strain>
    </source>
</reference>
<protein>
    <submittedName>
        <fullName evidence="2">Uncharacterized protein</fullName>
    </submittedName>
</protein>
<keyword evidence="3" id="KW-1185">Reference proteome</keyword>
<dbReference type="InterPro" id="IPR043835">
    <property type="entry name" value="DUF5811"/>
</dbReference>
<feature type="region of interest" description="Disordered" evidence="1">
    <location>
        <begin position="1"/>
        <end position="29"/>
    </location>
</feature>
<organism evidence="2 3">
    <name type="scientific">Halorubrum tropicale</name>
    <dbReference type="NCBI Taxonomy" id="1765655"/>
    <lineage>
        <taxon>Archaea</taxon>
        <taxon>Methanobacteriati</taxon>
        <taxon>Methanobacteriota</taxon>
        <taxon>Stenosarchaea group</taxon>
        <taxon>Halobacteria</taxon>
        <taxon>Halobacteriales</taxon>
        <taxon>Haloferacaceae</taxon>
        <taxon>Halorubrum</taxon>
    </lineage>
</organism>
<evidence type="ECO:0000313" key="2">
    <source>
        <dbReference type="EMBL" id="KOX98266.1"/>
    </source>
</evidence>
<gene>
    <name evidence="2" type="ORF">AMR74_05075</name>
</gene>
<feature type="region of interest" description="Disordered" evidence="1">
    <location>
        <begin position="71"/>
        <end position="92"/>
    </location>
</feature>
<dbReference type="OrthoDB" id="201266at2157"/>
<dbReference type="PATRIC" id="fig|1705389.3.peg.1341"/>